<reference evidence="3" key="1">
    <citation type="submission" date="2016-10" db="EMBL/GenBank/DDBJ databases">
        <authorList>
            <person name="Varghese N."/>
            <person name="Submissions S."/>
        </authorList>
    </citation>
    <scope>NUCLEOTIDE SEQUENCE [LARGE SCALE GENOMIC DNA]</scope>
    <source>
        <strain evidence="3">DSM 20524</strain>
    </source>
</reference>
<protein>
    <recommendedName>
        <fullName evidence="4">Excreted virulence factor EspC, type VII ESX diderm</fullName>
    </recommendedName>
</protein>
<dbReference type="STRING" id="1121357.SAMN05661109_02707"/>
<evidence type="ECO:0000313" key="3">
    <source>
        <dbReference type="Proteomes" id="UP000198929"/>
    </source>
</evidence>
<keyword evidence="1" id="KW-0732">Signal</keyword>
<accession>A0A1H9WFS6</accession>
<gene>
    <name evidence="2" type="ORF">SAMN05661109_02707</name>
</gene>
<evidence type="ECO:0008006" key="4">
    <source>
        <dbReference type="Google" id="ProtNLM"/>
    </source>
</evidence>
<dbReference type="EMBL" id="FOGQ01000021">
    <property type="protein sequence ID" value="SES32639.1"/>
    <property type="molecule type" value="Genomic_DNA"/>
</dbReference>
<name>A0A1H9WFS6_9CORY</name>
<organism evidence="2 3">
    <name type="scientific">Corynebacterium cystitidis DSM 20524</name>
    <dbReference type="NCBI Taxonomy" id="1121357"/>
    <lineage>
        <taxon>Bacteria</taxon>
        <taxon>Bacillati</taxon>
        <taxon>Actinomycetota</taxon>
        <taxon>Actinomycetes</taxon>
        <taxon>Mycobacteriales</taxon>
        <taxon>Corynebacteriaceae</taxon>
        <taxon>Corynebacterium</taxon>
    </lineage>
</organism>
<dbReference type="Proteomes" id="UP000198929">
    <property type="component" value="Unassembled WGS sequence"/>
</dbReference>
<proteinExistence type="predicted"/>
<evidence type="ECO:0000256" key="1">
    <source>
        <dbReference type="SAM" id="SignalP"/>
    </source>
</evidence>
<keyword evidence="3" id="KW-1185">Reference proteome</keyword>
<feature type="signal peptide" evidence="1">
    <location>
        <begin position="1"/>
        <end position="26"/>
    </location>
</feature>
<dbReference type="AlphaFoldDB" id="A0A1H9WFS6"/>
<dbReference type="RefSeq" id="WP_092260982.1">
    <property type="nucleotide sequence ID" value="NZ_CP047199.1"/>
</dbReference>
<feature type="chain" id="PRO_5011657810" description="Excreted virulence factor EspC, type VII ESX diderm" evidence="1">
    <location>
        <begin position="27"/>
        <end position="125"/>
    </location>
</feature>
<sequence length="125" mass="12808">MFKLRKLSVVALSGVLVLHHPFVAEAQEVGGGPVTYVLPDGYLTSSHPSSPVGATYAAFNGMLGQINATANAIRNIPHAIDSFVVQANHGSSQAVAAANQAASNAANAVQSSIDNALNTAQNLSR</sequence>
<evidence type="ECO:0000313" key="2">
    <source>
        <dbReference type="EMBL" id="SES32639.1"/>
    </source>
</evidence>